<dbReference type="Gene3D" id="2.40.170.20">
    <property type="entry name" value="TonB-dependent receptor, beta-barrel domain"/>
    <property type="match status" value="1"/>
</dbReference>
<evidence type="ECO:0000259" key="14">
    <source>
        <dbReference type="Pfam" id="PF00593"/>
    </source>
</evidence>
<evidence type="ECO:0000256" key="8">
    <source>
        <dbReference type="ARBA" id="ARBA00023077"/>
    </source>
</evidence>
<evidence type="ECO:0000256" key="13">
    <source>
        <dbReference type="SAM" id="SignalP"/>
    </source>
</evidence>
<sequence>MSNVTRALARSLVSVTALAACLGAPAVAFAAPEGDAPDEAAAPQSATPPTAGLGDIVVTARRRDERAQDVPIALTVVNEELLDRTGAYNVGQITQLAPSVQLLTSNPRNTAITIRGLGASYGLANDGLEQGVGIYVDQVYYGRPATATLDFVDLDRIEILRGPQGTLFGKNTTAGALNITTRDPSFTPEGQAELSFGDYGFLQAKATFSGPIVDDKVAARFSVVSTRRDGVLDNVTVGEKQNAQDSISLRGQLLFQPTDQLRVRLFADYADLTPDCCTQVYVTAGQTLKPAAQQFAALAAGRGYTPASTNPYDRLADVDSAIQADQIHRGVSAIVDYDFGWATLTSVSAWRAWDWGPRNDRDYTALDITRQSANPSWQDQWSQELRLSSNGSNRIDWTGGLYAFHQAVETHGVTEYGADATYWLLSPSLPDALLDGYTVFNDSRIVTDSYAVFGQLTWNITDRLHLTPGLRYTYEEKSGTYAATTTGGLATTDTTLINRRLGIARPQAYAADLSDDDLSGQVSLSYDVSDDVLAYGSAARGYKSGGINMAGIPNLPNGQPSLTNAVVKPEVVTTYELGLKTQGFDRRVTANLAAYRTDVEDYQANVVDSGPGALRGYLANAEKVVIQGVELDAVARPNEHLDLYANVAWTDAKYDSFANGPCPLEQIGTSTVACDLSGKDLPGVSPWAASVGGEVHGHGGFLGLPGQFYGGADASFRSTYNSDASVSRYTEIDGYTILNLRAGFRADNGWEASVWVRNALDEDYLQFVSVQSGNSGLVIGNPGDPRTVGITLRARY</sequence>
<dbReference type="Proteomes" id="UP001143509">
    <property type="component" value="Unassembled WGS sequence"/>
</dbReference>
<evidence type="ECO:0000256" key="6">
    <source>
        <dbReference type="ARBA" id="ARBA00023004"/>
    </source>
</evidence>
<evidence type="ECO:0000256" key="1">
    <source>
        <dbReference type="ARBA" id="ARBA00004571"/>
    </source>
</evidence>
<dbReference type="InterPro" id="IPR036942">
    <property type="entry name" value="Beta-barrel_TonB_sf"/>
</dbReference>
<organism evidence="16 17">
    <name type="scientific">Brevundimonas intermedia</name>
    <dbReference type="NCBI Taxonomy" id="74315"/>
    <lineage>
        <taxon>Bacteria</taxon>
        <taxon>Pseudomonadati</taxon>
        <taxon>Pseudomonadota</taxon>
        <taxon>Alphaproteobacteria</taxon>
        <taxon>Caulobacterales</taxon>
        <taxon>Caulobacteraceae</taxon>
        <taxon>Brevundimonas</taxon>
    </lineage>
</organism>
<accession>A0ABQ5T8B3</accession>
<dbReference type="RefSeq" id="WP_271164790.1">
    <property type="nucleotide sequence ID" value="NZ_BSFD01000003.1"/>
</dbReference>
<evidence type="ECO:0000256" key="9">
    <source>
        <dbReference type="ARBA" id="ARBA00023136"/>
    </source>
</evidence>
<evidence type="ECO:0000259" key="15">
    <source>
        <dbReference type="Pfam" id="PF07715"/>
    </source>
</evidence>
<comment type="subcellular location">
    <subcellularLocation>
        <location evidence="1 11">Cell outer membrane</location>
        <topology evidence="1 11">Multi-pass membrane protein</topology>
    </subcellularLocation>
</comment>
<feature type="signal peptide" evidence="13">
    <location>
        <begin position="1"/>
        <end position="30"/>
    </location>
</feature>
<keyword evidence="3 11" id="KW-1134">Transmembrane beta strand</keyword>
<dbReference type="SUPFAM" id="SSF56935">
    <property type="entry name" value="Porins"/>
    <property type="match status" value="1"/>
</dbReference>
<dbReference type="InterPro" id="IPR000531">
    <property type="entry name" value="Beta-barrel_TonB"/>
</dbReference>
<evidence type="ECO:0000256" key="3">
    <source>
        <dbReference type="ARBA" id="ARBA00022452"/>
    </source>
</evidence>
<evidence type="ECO:0000313" key="16">
    <source>
        <dbReference type="EMBL" id="GLK48563.1"/>
    </source>
</evidence>
<gene>
    <name evidence="16" type="ORF">GCM10017620_15360</name>
</gene>
<evidence type="ECO:0000256" key="2">
    <source>
        <dbReference type="ARBA" id="ARBA00022448"/>
    </source>
</evidence>
<evidence type="ECO:0000313" key="17">
    <source>
        <dbReference type="Proteomes" id="UP001143509"/>
    </source>
</evidence>
<keyword evidence="16" id="KW-0675">Receptor</keyword>
<reference evidence="16" key="2">
    <citation type="submission" date="2023-01" db="EMBL/GenBank/DDBJ databases">
        <authorList>
            <person name="Sun Q."/>
            <person name="Evtushenko L."/>
        </authorList>
    </citation>
    <scope>NUCLEOTIDE SEQUENCE</scope>
    <source>
        <strain evidence="16">VKM B-1499</strain>
    </source>
</reference>
<comment type="caution">
    <text evidence="16">The sequence shown here is derived from an EMBL/GenBank/DDBJ whole genome shotgun (WGS) entry which is preliminary data.</text>
</comment>
<dbReference type="PROSITE" id="PS52016">
    <property type="entry name" value="TONB_DEPENDENT_REC_3"/>
    <property type="match status" value="1"/>
</dbReference>
<keyword evidence="4" id="KW-0410">Iron transport</keyword>
<name>A0ABQ5T8B3_9CAUL</name>
<protein>
    <submittedName>
        <fullName evidence="16">TonB-dependent receptor</fullName>
    </submittedName>
</protein>
<dbReference type="PANTHER" id="PTHR32552">
    <property type="entry name" value="FERRICHROME IRON RECEPTOR-RELATED"/>
    <property type="match status" value="1"/>
</dbReference>
<evidence type="ECO:0000256" key="12">
    <source>
        <dbReference type="RuleBase" id="RU003357"/>
    </source>
</evidence>
<feature type="domain" description="TonB-dependent receptor-like beta-barrel" evidence="14">
    <location>
        <begin position="304"/>
        <end position="758"/>
    </location>
</feature>
<keyword evidence="7" id="KW-0406">Ion transport</keyword>
<comment type="similarity">
    <text evidence="11 12">Belongs to the TonB-dependent receptor family.</text>
</comment>
<dbReference type="PANTHER" id="PTHR32552:SF81">
    <property type="entry name" value="TONB-DEPENDENT OUTER MEMBRANE RECEPTOR"/>
    <property type="match status" value="1"/>
</dbReference>
<evidence type="ECO:0000256" key="11">
    <source>
        <dbReference type="PROSITE-ProRule" id="PRU01360"/>
    </source>
</evidence>
<dbReference type="CDD" id="cd01347">
    <property type="entry name" value="ligand_gated_channel"/>
    <property type="match status" value="1"/>
</dbReference>
<reference evidence="16" key="1">
    <citation type="journal article" date="2014" name="Int. J. Syst. Evol. Microbiol.">
        <title>Complete genome of a new Firmicutes species belonging to the dominant human colonic microbiota ('Ruminococcus bicirculans') reveals two chromosomes and a selective capacity to utilize plant glucans.</title>
        <authorList>
            <consortium name="NISC Comparative Sequencing Program"/>
            <person name="Wegmann U."/>
            <person name="Louis P."/>
            <person name="Goesmann A."/>
            <person name="Henrissat B."/>
            <person name="Duncan S.H."/>
            <person name="Flint H.J."/>
        </authorList>
    </citation>
    <scope>NUCLEOTIDE SEQUENCE</scope>
    <source>
        <strain evidence="16">VKM B-1499</strain>
    </source>
</reference>
<dbReference type="PROSITE" id="PS51257">
    <property type="entry name" value="PROKAR_LIPOPROTEIN"/>
    <property type="match status" value="1"/>
</dbReference>
<feature type="chain" id="PRO_5046338987" evidence="13">
    <location>
        <begin position="31"/>
        <end position="796"/>
    </location>
</feature>
<evidence type="ECO:0000256" key="5">
    <source>
        <dbReference type="ARBA" id="ARBA00022692"/>
    </source>
</evidence>
<dbReference type="InterPro" id="IPR012910">
    <property type="entry name" value="Plug_dom"/>
</dbReference>
<dbReference type="Pfam" id="PF07715">
    <property type="entry name" value="Plug"/>
    <property type="match status" value="1"/>
</dbReference>
<keyword evidence="6" id="KW-0408">Iron</keyword>
<keyword evidence="2 11" id="KW-0813">Transport</keyword>
<keyword evidence="13" id="KW-0732">Signal</keyword>
<feature type="domain" description="TonB-dependent receptor plug" evidence="15">
    <location>
        <begin position="67"/>
        <end position="176"/>
    </location>
</feature>
<evidence type="ECO:0000256" key="7">
    <source>
        <dbReference type="ARBA" id="ARBA00023065"/>
    </source>
</evidence>
<dbReference type="EMBL" id="BSFD01000003">
    <property type="protein sequence ID" value="GLK48563.1"/>
    <property type="molecule type" value="Genomic_DNA"/>
</dbReference>
<keyword evidence="10 11" id="KW-0998">Cell outer membrane</keyword>
<proteinExistence type="inferred from homology"/>
<keyword evidence="5 11" id="KW-0812">Transmembrane</keyword>
<dbReference type="Pfam" id="PF00593">
    <property type="entry name" value="TonB_dep_Rec_b-barrel"/>
    <property type="match status" value="1"/>
</dbReference>
<keyword evidence="8 12" id="KW-0798">TonB box</keyword>
<evidence type="ECO:0000256" key="4">
    <source>
        <dbReference type="ARBA" id="ARBA00022496"/>
    </source>
</evidence>
<evidence type="ECO:0000256" key="10">
    <source>
        <dbReference type="ARBA" id="ARBA00023237"/>
    </source>
</evidence>
<keyword evidence="17" id="KW-1185">Reference proteome</keyword>
<keyword evidence="9 11" id="KW-0472">Membrane</keyword>
<dbReference type="InterPro" id="IPR039426">
    <property type="entry name" value="TonB-dep_rcpt-like"/>
</dbReference>